<dbReference type="EMBL" id="JAABLQ010000004">
    <property type="protein sequence ID" value="NBN80384.1"/>
    <property type="molecule type" value="Genomic_DNA"/>
</dbReference>
<dbReference type="AlphaFoldDB" id="A0A7X5J9Z4"/>
<dbReference type="Pfam" id="PF08543">
    <property type="entry name" value="Phos_pyr_kin"/>
    <property type="match status" value="1"/>
</dbReference>
<dbReference type="GO" id="GO:0008478">
    <property type="term" value="F:pyridoxal kinase activity"/>
    <property type="evidence" value="ECO:0007669"/>
    <property type="project" value="UniProtKB-EC"/>
</dbReference>
<keyword evidence="2" id="KW-0418">Kinase</keyword>
<comment type="caution">
    <text evidence="2">The sequence shown here is derived from an EMBL/GenBank/DDBJ whole genome shotgun (WGS) entry which is preliminary data.</text>
</comment>
<name>A0A7X5J9Z4_9HYPH</name>
<gene>
    <name evidence="2" type="ORF">GWI72_19065</name>
</gene>
<evidence type="ECO:0000259" key="1">
    <source>
        <dbReference type="Pfam" id="PF08543"/>
    </source>
</evidence>
<accession>A0A7X5J9Z4</accession>
<reference evidence="3" key="1">
    <citation type="submission" date="2020-01" db="EMBL/GenBank/DDBJ databases">
        <authorList>
            <person name="Fang Y."/>
            <person name="Sun R."/>
            <person name="Nie L."/>
            <person name="He J."/>
            <person name="Hao L."/>
            <person name="Wang L."/>
            <person name="Su S."/>
            <person name="Lv E."/>
            <person name="Zhang Z."/>
            <person name="Xie R."/>
            <person name="Liu H."/>
        </authorList>
    </citation>
    <scope>NUCLEOTIDE SEQUENCE [LARGE SCALE GENOMIC DNA]</scope>
    <source>
        <strain evidence="3">XCT-53</strain>
    </source>
</reference>
<dbReference type="Proteomes" id="UP000586722">
    <property type="component" value="Unassembled WGS sequence"/>
</dbReference>
<dbReference type="RefSeq" id="WP_161677867.1">
    <property type="nucleotide sequence ID" value="NZ_JAABLP010000006.1"/>
</dbReference>
<evidence type="ECO:0000313" key="3">
    <source>
        <dbReference type="Proteomes" id="UP000586722"/>
    </source>
</evidence>
<dbReference type="CDD" id="cd01173">
    <property type="entry name" value="pyridoxal_pyridoxamine_kinase"/>
    <property type="match status" value="1"/>
</dbReference>
<organism evidence="2 3">
    <name type="scientific">Pannonibacter tanglangensis</name>
    <dbReference type="NCBI Taxonomy" id="2750084"/>
    <lineage>
        <taxon>Bacteria</taxon>
        <taxon>Pseudomonadati</taxon>
        <taxon>Pseudomonadota</taxon>
        <taxon>Alphaproteobacteria</taxon>
        <taxon>Hyphomicrobiales</taxon>
        <taxon>Stappiaceae</taxon>
        <taxon>Pannonibacter</taxon>
    </lineage>
</organism>
<dbReference type="Gene3D" id="3.40.1190.20">
    <property type="match status" value="1"/>
</dbReference>
<dbReference type="InterPro" id="IPR013749">
    <property type="entry name" value="PM/HMP-P_kinase-1"/>
</dbReference>
<keyword evidence="3" id="KW-1185">Reference proteome</keyword>
<dbReference type="EC" id="2.7.1.35" evidence="2"/>
<protein>
    <submittedName>
        <fullName evidence="2">Pyridoxal kinase</fullName>
        <ecNumber evidence="2">2.7.1.35</ecNumber>
    </submittedName>
</protein>
<dbReference type="PANTHER" id="PTHR10534">
    <property type="entry name" value="PYRIDOXAL KINASE"/>
    <property type="match status" value="1"/>
</dbReference>
<dbReference type="InterPro" id="IPR029056">
    <property type="entry name" value="Ribokinase-like"/>
</dbReference>
<feature type="domain" description="Pyridoxamine kinase/Phosphomethylpyrimidine kinase" evidence="1">
    <location>
        <begin position="89"/>
        <end position="263"/>
    </location>
</feature>
<dbReference type="GO" id="GO:0009443">
    <property type="term" value="P:pyridoxal 5'-phosphate salvage"/>
    <property type="evidence" value="ECO:0007669"/>
    <property type="project" value="InterPro"/>
</dbReference>
<dbReference type="PANTHER" id="PTHR10534:SF2">
    <property type="entry name" value="PYRIDOXAL KINASE"/>
    <property type="match status" value="1"/>
</dbReference>
<evidence type="ECO:0000313" key="2">
    <source>
        <dbReference type="EMBL" id="NBN80384.1"/>
    </source>
</evidence>
<keyword evidence="2" id="KW-0808">Transferase</keyword>
<dbReference type="InterPro" id="IPR004625">
    <property type="entry name" value="PyrdxlKinase"/>
</dbReference>
<proteinExistence type="predicted"/>
<dbReference type="GO" id="GO:0005829">
    <property type="term" value="C:cytosol"/>
    <property type="evidence" value="ECO:0007669"/>
    <property type="project" value="TreeGrafter"/>
</dbReference>
<sequence length="295" mass="31151">MQTPPSEPVADRPAILVITSQVVRGGIGARGAVFALERLGFPVWFLPTVLLPWHPGQGRGTRIVAPAEQFGAIAGDLARSPKLGEIGGILTGYLGDAAQAEAVAGLVKAVKAVSPDVPYLCDPVIGDLGGLYVPEETARSIRDNLLPLADISTPNRYELAWLTGREVETELQALSAARRLGPERVIVTSAPAMRRKSISNLLVGPRGAIAAEHAAVENPPHGTGDLLSALFLARRLEGLDDETALMRAAGATFEMVARSVRKGSSELLLAAEQQTIGRPMALVSTRRVLETAAVR</sequence>
<dbReference type="SUPFAM" id="SSF53613">
    <property type="entry name" value="Ribokinase-like"/>
    <property type="match status" value="1"/>
</dbReference>
<dbReference type="NCBIfam" id="TIGR00687">
    <property type="entry name" value="pyridox_kin"/>
    <property type="match status" value="1"/>
</dbReference>
<dbReference type="GO" id="GO:0005524">
    <property type="term" value="F:ATP binding"/>
    <property type="evidence" value="ECO:0007669"/>
    <property type="project" value="UniProtKB-KW"/>
</dbReference>